<evidence type="ECO:0000313" key="2">
    <source>
        <dbReference type="EMBL" id="PYI65827.1"/>
    </source>
</evidence>
<dbReference type="Pfam" id="PF01627">
    <property type="entry name" value="Hpt"/>
    <property type="match status" value="1"/>
</dbReference>
<evidence type="ECO:0000313" key="3">
    <source>
        <dbReference type="Proteomes" id="UP000247832"/>
    </source>
</evidence>
<dbReference type="EMBL" id="QJVD01000020">
    <property type="protein sequence ID" value="PYI65827.1"/>
    <property type="molecule type" value="Genomic_DNA"/>
</dbReference>
<dbReference type="AlphaFoldDB" id="A0A2V5LS71"/>
<evidence type="ECO:0000259" key="1">
    <source>
        <dbReference type="Pfam" id="PF01627"/>
    </source>
</evidence>
<name>A0A2V5LS71_9MICC</name>
<sequence>MNTSSLPLVSMDSLRELEESLDGQSVLCRGFVHRYVQMWPQRLCRIKVAVNSHQWDEATEAALSLFSSSAMVGAEQLGQLAGDLVELLKQRHFEGASDYLAALALCGDRTAVELEDSYVQSTA</sequence>
<protein>
    <recommendedName>
        <fullName evidence="1">HPt domain-containing protein</fullName>
    </recommendedName>
</protein>
<dbReference type="OrthoDB" id="4945046at2"/>
<dbReference type="GO" id="GO:0000160">
    <property type="term" value="P:phosphorelay signal transduction system"/>
    <property type="evidence" value="ECO:0007669"/>
    <property type="project" value="InterPro"/>
</dbReference>
<comment type="caution">
    <text evidence="2">The sequence shown here is derived from an EMBL/GenBank/DDBJ whole genome shotgun (WGS) entry which is preliminary data.</text>
</comment>
<dbReference type="InterPro" id="IPR008207">
    <property type="entry name" value="Sig_transdc_His_kin_Hpt_dom"/>
</dbReference>
<dbReference type="Gene3D" id="1.20.120.160">
    <property type="entry name" value="HPT domain"/>
    <property type="match status" value="1"/>
</dbReference>
<dbReference type="RefSeq" id="WP_110502104.1">
    <property type="nucleotide sequence ID" value="NZ_QJVD01000020.1"/>
</dbReference>
<dbReference type="SUPFAM" id="SSF47226">
    <property type="entry name" value="Histidine-containing phosphotransfer domain, HPT domain"/>
    <property type="match status" value="1"/>
</dbReference>
<keyword evidence="3" id="KW-1185">Reference proteome</keyword>
<dbReference type="Proteomes" id="UP000247832">
    <property type="component" value="Unassembled WGS sequence"/>
</dbReference>
<reference evidence="2 3" key="1">
    <citation type="submission" date="2018-05" db="EMBL/GenBank/DDBJ databases">
        <title>Genetic diversity of glacier-inhabiting Cryobacterium bacteria in China and description of Cryobacterium mengkeensis sp. nov. and Arthrobacter glacialis sp. nov.</title>
        <authorList>
            <person name="Liu Q."/>
            <person name="Xin Y.-H."/>
        </authorList>
    </citation>
    <scope>NUCLEOTIDE SEQUENCE [LARGE SCALE GENOMIC DNA]</scope>
    <source>
        <strain evidence="2 3">LI2</strain>
    </source>
</reference>
<feature type="domain" description="HPt" evidence="1">
    <location>
        <begin position="33"/>
        <end position="105"/>
    </location>
</feature>
<organism evidence="2 3">
    <name type="scientific">Arthrobacter livingstonensis</name>
    <dbReference type="NCBI Taxonomy" id="670078"/>
    <lineage>
        <taxon>Bacteria</taxon>
        <taxon>Bacillati</taxon>
        <taxon>Actinomycetota</taxon>
        <taxon>Actinomycetes</taxon>
        <taxon>Micrococcales</taxon>
        <taxon>Micrococcaceae</taxon>
        <taxon>Arthrobacter</taxon>
    </lineage>
</organism>
<proteinExistence type="predicted"/>
<dbReference type="InterPro" id="IPR036641">
    <property type="entry name" value="HPT_dom_sf"/>
</dbReference>
<gene>
    <name evidence="2" type="ORF">CVV68_16500</name>
</gene>
<accession>A0A2V5LS71</accession>